<evidence type="ECO:0000313" key="13">
    <source>
        <dbReference type="EMBL" id="CBY09891.1"/>
    </source>
</evidence>
<evidence type="ECO:0000256" key="4">
    <source>
        <dbReference type="ARBA" id="ARBA00022530"/>
    </source>
</evidence>
<dbReference type="InterPro" id="IPR009030">
    <property type="entry name" value="Growth_fac_rcpt_cys_sf"/>
</dbReference>
<dbReference type="PANTHER" id="PTHR24050">
    <property type="entry name" value="PA14 DOMAIN-CONTAINING PROTEIN"/>
    <property type="match status" value="1"/>
</dbReference>
<comment type="caution">
    <text evidence="10">Lacks conserved residue(s) required for the propagation of feature annotation.</text>
</comment>
<dbReference type="PROSITE" id="PS00010">
    <property type="entry name" value="ASX_HYDROXYL"/>
    <property type="match status" value="2"/>
</dbReference>
<dbReference type="Pfam" id="PF12662">
    <property type="entry name" value="cEGF"/>
    <property type="match status" value="3"/>
</dbReference>
<evidence type="ECO:0000256" key="1">
    <source>
        <dbReference type="ARBA" id="ARBA00004498"/>
    </source>
</evidence>
<protein>
    <submittedName>
        <fullName evidence="13">Uncharacterized protein</fullName>
    </submittedName>
</protein>
<evidence type="ECO:0000256" key="8">
    <source>
        <dbReference type="ARBA" id="ARBA00023157"/>
    </source>
</evidence>
<dbReference type="PANTHER" id="PTHR24050:SF27">
    <property type="entry name" value="FIBRILLIN-1"/>
    <property type="match status" value="1"/>
</dbReference>
<evidence type="ECO:0000256" key="2">
    <source>
        <dbReference type="ARBA" id="ARBA00006127"/>
    </source>
</evidence>
<feature type="domain" description="VWFA" evidence="12">
    <location>
        <begin position="1073"/>
        <end position="1246"/>
    </location>
</feature>
<feature type="domain" description="EGF-like" evidence="11">
    <location>
        <begin position="464"/>
        <end position="489"/>
    </location>
</feature>
<keyword evidence="7" id="KW-0677">Repeat</keyword>
<dbReference type="PROSITE" id="PS01187">
    <property type="entry name" value="EGF_CA"/>
    <property type="match status" value="7"/>
</dbReference>
<dbReference type="OrthoDB" id="10022113at2759"/>
<dbReference type="InParanoid" id="E4XGU3"/>
<evidence type="ECO:0000256" key="10">
    <source>
        <dbReference type="PROSITE-ProRule" id="PRU00076"/>
    </source>
</evidence>
<feature type="domain" description="EGF-like" evidence="11">
    <location>
        <begin position="425"/>
        <end position="463"/>
    </location>
</feature>
<dbReference type="InterPro" id="IPR000742">
    <property type="entry name" value="EGF"/>
</dbReference>
<keyword evidence="4" id="KW-0272">Extracellular matrix</keyword>
<dbReference type="PRINTS" id="PR00453">
    <property type="entry name" value="VWFADOMAIN"/>
</dbReference>
<dbReference type="FunFam" id="2.10.25.10:FF:000240">
    <property type="entry name" value="Vitamin K-dependent protein S"/>
    <property type="match status" value="1"/>
</dbReference>
<name>E4XGU3_OIKDI</name>
<dbReference type="FunFam" id="2.10.25.10:FF:000038">
    <property type="entry name" value="Fibrillin 2"/>
    <property type="match status" value="1"/>
</dbReference>
<dbReference type="AlphaFoldDB" id="E4XGU3"/>
<gene>
    <name evidence="13" type="ORF">GSOID_T00010708001</name>
</gene>
<evidence type="ECO:0000256" key="6">
    <source>
        <dbReference type="ARBA" id="ARBA00022729"/>
    </source>
</evidence>
<dbReference type="CDD" id="cd01450">
    <property type="entry name" value="vWFA_subfamily_ECM"/>
    <property type="match status" value="1"/>
</dbReference>
<keyword evidence="3" id="KW-0964">Secreted</keyword>
<dbReference type="InterPro" id="IPR049883">
    <property type="entry name" value="NOTCH1_EGF-like"/>
</dbReference>
<dbReference type="InterPro" id="IPR026823">
    <property type="entry name" value="cEGF"/>
</dbReference>
<dbReference type="InterPro" id="IPR036465">
    <property type="entry name" value="vWFA_dom_sf"/>
</dbReference>
<dbReference type="FunFam" id="2.10.25.10:FF:000014">
    <property type="entry name" value="Latent-transforming growth factor beta-binding protein 3"/>
    <property type="match status" value="1"/>
</dbReference>
<organism evidence="13">
    <name type="scientific">Oikopleura dioica</name>
    <name type="common">Tunicate</name>
    <dbReference type="NCBI Taxonomy" id="34765"/>
    <lineage>
        <taxon>Eukaryota</taxon>
        <taxon>Metazoa</taxon>
        <taxon>Chordata</taxon>
        <taxon>Tunicata</taxon>
        <taxon>Appendicularia</taxon>
        <taxon>Copelata</taxon>
        <taxon>Oikopleuridae</taxon>
        <taxon>Oikopleura</taxon>
    </lineage>
</organism>
<evidence type="ECO:0000313" key="14">
    <source>
        <dbReference type="Proteomes" id="UP000001307"/>
    </source>
</evidence>
<feature type="domain" description="EGF-like" evidence="11">
    <location>
        <begin position="966"/>
        <end position="1002"/>
    </location>
</feature>
<accession>E4XGU3</accession>
<comment type="subcellular location">
    <subcellularLocation>
        <location evidence="1">Secreted</location>
        <location evidence="1">Extracellular space</location>
        <location evidence="1">Extracellular matrix</location>
    </subcellularLocation>
</comment>
<evidence type="ECO:0000256" key="5">
    <source>
        <dbReference type="ARBA" id="ARBA00022536"/>
    </source>
</evidence>
<dbReference type="Pfam" id="PF00092">
    <property type="entry name" value="VWA"/>
    <property type="match status" value="1"/>
</dbReference>
<keyword evidence="5 10" id="KW-0245">EGF-like domain</keyword>
<dbReference type="InterPro" id="IPR018097">
    <property type="entry name" value="EGF_Ca-bd_CS"/>
</dbReference>
<evidence type="ECO:0000256" key="3">
    <source>
        <dbReference type="ARBA" id="ARBA00022525"/>
    </source>
</evidence>
<dbReference type="InterPro" id="IPR001881">
    <property type="entry name" value="EGF-like_Ca-bd_dom"/>
</dbReference>
<dbReference type="Pfam" id="PF07645">
    <property type="entry name" value="EGF_CA"/>
    <property type="match status" value="10"/>
</dbReference>
<dbReference type="PROSITE" id="PS00022">
    <property type="entry name" value="EGF_1"/>
    <property type="match status" value="3"/>
</dbReference>
<dbReference type="PROSITE" id="PS50234">
    <property type="entry name" value="VWFA"/>
    <property type="match status" value="1"/>
</dbReference>
<sequence>MSSETPTYTSIELATKLRSFHDINIFAVAVGERAGMTDEFTGSAERILRVFKENRLVDELAQLQQLVCRDIERCSTSSFQCLKKYNTGGYAGSYITNCHRINCDNGKCLTKPCHPSQFCEEKGAYDFECSTSSFKNQLTCDDLSCANGLCKMLGQTAHCQCHAGWTGDTCKEDVDECLISSHNCQHECINTSGGYKCECDEGYLLTVAGQCQDIDECSKSKHGCHQICRNYPGEYRCECYPGFSLHSDGYTCSEIDTCKLAGCSDKCVNLPGLAYRCQCSEGFILDNDDHTCIDVNECALEPCEYGYECINTSGSYKCVDIDECTQAHCSDGFSCKSFKGDFKCYDINECESSPCNKNENCENTVGGFVCSVVDPCAENPCEEGFTCRTNESGFECLDIDECEKNNICPVGYRCENYRGDYECVDIDECQEYSPCAANHKCENTNGAYTCLYVDPFDGSYKCIDIDECANEPCKNNQECTNLHGGYRCDDMDECKRFYFSCSDCIDIDECTEGLSTCTERQACQNTEGSFKCVDLDPCEDIQCDTGFECIDYMHSFECLDINECAIDSPCELGYSCKNTPGMGFTCVNNVGNFSCVDVDECLEIGSCPVGFECFNRHGSYDCLDKNECFDEPCEDGYACLNNEGSYTCVDVNECNVESCPPGTNCVNTLGSYECTDVDECEDSPCDKGFYCSNSFGSFDCHDVDECSSLTSPCDEFSKCVNTPGSFECEKIKEARVGETALEEVSTCEESKHKCSHTCILLSTNNITIAPSTPIHIAAPNVYYRCDCPNGFELAQNGHTCVDIDECTIRKGGCSDYCFNSQGGSYSCVCGEGKKLSSDMHTCTNLFRNSNDSPCMVQCANGNCIGDVCKCADGWTGSHCDQEQGPFTCYPCNHGRCLNTEGGFMCECDKGFQFDSQRKNCVDVNECLSRKRNRCEQNCINEEGTYSCSCNEDFELSSDGFRCTPSPKGICAHNPCHNSGKCLIDEHSFHCECQKGFTGRLCHQNVQLELPNFVNINTEDNKEITACKGGCLNGGKCKESKEERNECQCTDRYYGRSCSKLRSVPNVCRDQAFDLVFLIDGSIRIGRKNYNMVIDWVKSIVAQLNISQERSRVGLVQFSTKTEIEFDLARFNDKKNLLQGLEQSKSRFKNMGYNAYAGLRNSIDLFHGENPRFLIMITAGRLYIHPRRQKEVLNAAEHSKVEIFAVKLGKMSNEAELMGLTKNDRNIYGIRHKSDFRKEGAAILTSVCFKDDWRSKIIED</sequence>
<dbReference type="SUPFAM" id="SSF57196">
    <property type="entry name" value="EGF/Laminin"/>
    <property type="match status" value="7"/>
</dbReference>
<evidence type="ECO:0000259" key="11">
    <source>
        <dbReference type="PROSITE" id="PS50026"/>
    </source>
</evidence>
<dbReference type="PROSITE" id="PS50026">
    <property type="entry name" value="EGF_3"/>
    <property type="match status" value="7"/>
</dbReference>
<dbReference type="SMART" id="SM00327">
    <property type="entry name" value="VWA"/>
    <property type="match status" value="1"/>
</dbReference>
<feature type="domain" description="EGF-like" evidence="11">
    <location>
        <begin position="1022"/>
        <end position="1058"/>
    </location>
</feature>
<feature type="disulfide bond" evidence="10">
    <location>
        <begin position="140"/>
        <end position="150"/>
    </location>
</feature>
<dbReference type="SUPFAM" id="SSF57184">
    <property type="entry name" value="Growth factor receptor domain"/>
    <property type="match status" value="1"/>
</dbReference>
<dbReference type="Proteomes" id="UP000001307">
    <property type="component" value="Unassembled WGS sequence"/>
</dbReference>
<dbReference type="SUPFAM" id="SSF53300">
    <property type="entry name" value="vWA-like"/>
    <property type="match status" value="1"/>
</dbReference>
<proteinExistence type="inferred from homology"/>
<dbReference type="InterPro" id="IPR002035">
    <property type="entry name" value="VWF_A"/>
</dbReference>
<feature type="disulfide bond" evidence="10">
    <location>
        <begin position="1026"/>
        <end position="1036"/>
    </location>
</feature>
<keyword evidence="9" id="KW-0325">Glycoprotein</keyword>
<dbReference type="InterPro" id="IPR000152">
    <property type="entry name" value="EGF-type_Asp/Asn_hydroxyl_site"/>
</dbReference>
<dbReference type="FunFam" id="2.10.25.10:FF:000012">
    <property type="entry name" value="Delta-like protein"/>
    <property type="match status" value="1"/>
</dbReference>
<dbReference type="SMART" id="SM00179">
    <property type="entry name" value="EGF_CA"/>
    <property type="match status" value="18"/>
</dbReference>
<comment type="similarity">
    <text evidence="2">Belongs to the fibulin family.</text>
</comment>
<feature type="disulfide bond" evidence="10">
    <location>
        <begin position="1048"/>
        <end position="1057"/>
    </location>
</feature>
<feature type="domain" description="EGF-like" evidence="11">
    <location>
        <begin position="213"/>
        <end position="253"/>
    </location>
</feature>
<evidence type="ECO:0000256" key="7">
    <source>
        <dbReference type="ARBA" id="ARBA00022737"/>
    </source>
</evidence>
<evidence type="ECO:0000259" key="12">
    <source>
        <dbReference type="PROSITE" id="PS50234"/>
    </source>
</evidence>
<dbReference type="Pfam" id="PF00008">
    <property type="entry name" value="EGF"/>
    <property type="match status" value="1"/>
</dbReference>
<dbReference type="CDD" id="cd00054">
    <property type="entry name" value="EGF_CA"/>
    <property type="match status" value="3"/>
</dbReference>
<dbReference type="InterPro" id="IPR052235">
    <property type="entry name" value="Nephronectin_domain"/>
</dbReference>
<keyword evidence="14" id="KW-1185">Reference proteome</keyword>
<dbReference type="SMART" id="SM00181">
    <property type="entry name" value="EGF"/>
    <property type="match status" value="13"/>
</dbReference>
<dbReference type="GO" id="GO:0005509">
    <property type="term" value="F:calcium ion binding"/>
    <property type="evidence" value="ECO:0007669"/>
    <property type="project" value="InterPro"/>
</dbReference>
<feature type="domain" description="EGF-like" evidence="11">
    <location>
        <begin position="136"/>
        <end position="171"/>
    </location>
</feature>
<dbReference type="EMBL" id="FN653049">
    <property type="protein sequence ID" value="CBY09891.1"/>
    <property type="molecule type" value="Genomic_DNA"/>
</dbReference>
<dbReference type="Gene3D" id="2.10.25.10">
    <property type="entry name" value="Laminin"/>
    <property type="match status" value="15"/>
</dbReference>
<dbReference type="PROSITE" id="PS01186">
    <property type="entry name" value="EGF_2"/>
    <property type="match status" value="4"/>
</dbReference>
<reference evidence="13" key="1">
    <citation type="journal article" date="2010" name="Science">
        <title>Plasticity of animal genome architecture unmasked by rapid evolution of a pelagic tunicate.</title>
        <authorList>
            <person name="Denoeud F."/>
            <person name="Henriet S."/>
            <person name="Mungpakdee S."/>
            <person name="Aury J.M."/>
            <person name="Da Silva C."/>
            <person name="Brinkmann H."/>
            <person name="Mikhaleva J."/>
            <person name="Olsen L.C."/>
            <person name="Jubin C."/>
            <person name="Canestro C."/>
            <person name="Bouquet J.M."/>
            <person name="Danks G."/>
            <person name="Poulain J."/>
            <person name="Campsteijn C."/>
            <person name="Adamski M."/>
            <person name="Cross I."/>
            <person name="Yadetie F."/>
            <person name="Muffato M."/>
            <person name="Louis A."/>
            <person name="Butcher S."/>
            <person name="Tsagkogeorga G."/>
            <person name="Konrad A."/>
            <person name="Singh S."/>
            <person name="Jensen M.F."/>
            <person name="Cong E.H."/>
            <person name="Eikeseth-Otteraa H."/>
            <person name="Noel B."/>
            <person name="Anthouard V."/>
            <person name="Porcel B.M."/>
            <person name="Kachouri-Lafond R."/>
            <person name="Nishino A."/>
            <person name="Ugolini M."/>
            <person name="Chourrout P."/>
            <person name="Nishida H."/>
            <person name="Aasland R."/>
            <person name="Huzurbazar S."/>
            <person name="Westhof E."/>
            <person name="Delsuc F."/>
            <person name="Lehrach H."/>
            <person name="Reinhardt R."/>
            <person name="Weissenbach J."/>
            <person name="Roy S.W."/>
            <person name="Artiguenave F."/>
            <person name="Postlethwait J.H."/>
            <person name="Manak J.R."/>
            <person name="Thompson E.M."/>
            <person name="Jaillon O."/>
            <person name="Du Pasquier L."/>
            <person name="Boudinot P."/>
            <person name="Liberles D.A."/>
            <person name="Volff J.N."/>
            <person name="Philippe H."/>
            <person name="Lenhard B."/>
            <person name="Roest Crollius H."/>
            <person name="Wincker P."/>
            <person name="Chourrout D."/>
        </authorList>
    </citation>
    <scope>NUCLEOTIDE SEQUENCE [LARGE SCALE GENOMIC DNA]</scope>
</reference>
<feature type="domain" description="EGF-like" evidence="11">
    <location>
        <begin position="173"/>
        <end position="212"/>
    </location>
</feature>
<feature type="disulfide bond" evidence="10">
    <location>
        <begin position="992"/>
        <end position="1001"/>
    </location>
</feature>
<feature type="disulfide bond" evidence="10">
    <location>
        <begin position="161"/>
        <end position="170"/>
    </location>
</feature>
<dbReference type="Gene3D" id="3.40.50.410">
    <property type="entry name" value="von Willebrand factor, type A domain"/>
    <property type="match status" value="1"/>
</dbReference>
<keyword evidence="6" id="KW-0732">Signal</keyword>
<evidence type="ECO:0000256" key="9">
    <source>
        <dbReference type="ARBA" id="ARBA00023180"/>
    </source>
</evidence>
<keyword evidence="8 10" id="KW-1015">Disulfide bond</keyword>